<feature type="domain" description="CBS" evidence="5">
    <location>
        <begin position="234"/>
        <end position="290"/>
    </location>
</feature>
<name>A0A2P6MGG5_ALKUR</name>
<dbReference type="InterPro" id="IPR000644">
    <property type="entry name" value="CBS_dom"/>
</dbReference>
<organism evidence="6 7">
    <name type="scientific">Alkalicoccus urumqiensis</name>
    <name type="common">Bacillus urumqiensis</name>
    <dbReference type="NCBI Taxonomy" id="1548213"/>
    <lineage>
        <taxon>Bacteria</taxon>
        <taxon>Bacillati</taxon>
        <taxon>Bacillota</taxon>
        <taxon>Bacilli</taxon>
        <taxon>Bacillales</taxon>
        <taxon>Bacillaceae</taxon>
        <taxon>Alkalicoccus</taxon>
    </lineage>
</organism>
<evidence type="ECO:0000259" key="5">
    <source>
        <dbReference type="PROSITE" id="PS51371"/>
    </source>
</evidence>
<dbReference type="Gene3D" id="3.30.460.10">
    <property type="entry name" value="Beta Polymerase, domain 2"/>
    <property type="match status" value="1"/>
</dbReference>
<dbReference type="PROSITE" id="PS51371">
    <property type="entry name" value="CBS"/>
    <property type="match status" value="2"/>
</dbReference>
<gene>
    <name evidence="6" type="ORF">C6I21_09365</name>
</gene>
<evidence type="ECO:0008006" key="8">
    <source>
        <dbReference type="Google" id="ProtNLM"/>
    </source>
</evidence>
<evidence type="ECO:0000256" key="3">
    <source>
        <dbReference type="PROSITE-ProRule" id="PRU00703"/>
    </source>
</evidence>
<dbReference type="InterPro" id="IPR005105">
    <property type="entry name" value="GlnD_Uridyltrans_N"/>
</dbReference>
<feature type="domain" description="Cyclic nucleotide-binding" evidence="4">
    <location>
        <begin position="12"/>
        <end position="100"/>
    </location>
</feature>
<keyword evidence="3" id="KW-0129">CBS domain</keyword>
<evidence type="ECO:0000313" key="6">
    <source>
        <dbReference type="EMBL" id="PRO65361.1"/>
    </source>
</evidence>
<dbReference type="OrthoDB" id="9810963at2"/>
<evidence type="ECO:0000256" key="2">
    <source>
        <dbReference type="ARBA" id="ARBA00023159"/>
    </source>
</evidence>
<dbReference type="InterPro" id="IPR000595">
    <property type="entry name" value="cNMP-bd_dom"/>
</dbReference>
<reference evidence="6 7" key="1">
    <citation type="submission" date="2018-03" db="EMBL/GenBank/DDBJ databases">
        <title>Bacillus urumqiensis sp. nov., a moderately haloalkaliphilic bacterium isolated from a salt lake.</title>
        <authorList>
            <person name="Zhao B."/>
            <person name="Liao Z."/>
        </authorList>
    </citation>
    <scope>NUCLEOTIDE SEQUENCE [LARGE SCALE GENOMIC DNA]</scope>
    <source>
        <strain evidence="6 7">BZ-SZ-XJ18</strain>
    </source>
</reference>
<dbReference type="Pfam" id="PF03445">
    <property type="entry name" value="DUF294"/>
    <property type="match status" value="1"/>
</dbReference>
<dbReference type="Gene3D" id="3.10.580.10">
    <property type="entry name" value="CBS-domain"/>
    <property type="match status" value="1"/>
</dbReference>
<evidence type="ECO:0000259" key="4">
    <source>
        <dbReference type="PROSITE" id="PS50042"/>
    </source>
</evidence>
<comment type="caution">
    <text evidence="6">The sequence shown here is derived from an EMBL/GenBank/DDBJ whole genome shotgun (WGS) entry which is preliminary data.</text>
</comment>
<dbReference type="InterPro" id="IPR046342">
    <property type="entry name" value="CBS_dom_sf"/>
</dbReference>
<dbReference type="Pfam" id="PF00571">
    <property type="entry name" value="CBS"/>
    <property type="match status" value="2"/>
</dbReference>
<feature type="domain" description="CBS" evidence="5">
    <location>
        <begin position="170"/>
        <end position="227"/>
    </location>
</feature>
<dbReference type="AlphaFoldDB" id="A0A2P6MGG5"/>
<dbReference type="SUPFAM" id="SSF51206">
    <property type="entry name" value="cAMP-binding domain-like"/>
    <property type="match status" value="1"/>
</dbReference>
<evidence type="ECO:0000256" key="1">
    <source>
        <dbReference type="ARBA" id="ARBA00022737"/>
    </source>
</evidence>
<dbReference type="SUPFAM" id="SSF54631">
    <property type="entry name" value="CBS-domain pair"/>
    <property type="match status" value="1"/>
</dbReference>
<keyword evidence="1" id="KW-0677">Repeat</keyword>
<keyword evidence="7" id="KW-1185">Reference proteome</keyword>
<dbReference type="SUPFAM" id="SSF81301">
    <property type="entry name" value="Nucleotidyltransferase"/>
    <property type="match status" value="1"/>
</dbReference>
<dbReference type="InterPro" id="IPR014710">
    <property type="entry name" value="RmlC-like_jellyroll"/>
</dbReference>
<dbReference type="CDD" id="cd05401">
    <property type="entry name" value="NT_GlnE_GlnD_like"/>
    <property type="match status" value="1"/>
</dbReference>
<dbReference type="RefSeq" id="WP_105959200.1">
    <property type="nucleotide sequence ID" value="NZ_PVNS01000008.1"/>
</dbReference>
<protein>
    <recommendedName>
        <fullName evidence="8">Signal transduction protein</fullName>
    </recommendedName>
</protein>
<dbReference type="EMBL" id="PVNS01000008">
    <property type="protein sequence ID" value="PRO65361.1"/>
    <property type="molecule type" value="Genomic_DNA"/>
</dbReference>
<dbReference type="InterPro" id="IPR051462">
    <property type="entry name" value="CBS_domain-containing"/>
</dbReference>
<accession>A0A2P6MGG5</accession>
<dbReference type="InterPro" id="IPR018821">
    <property type="entry name" value="DUF294_put_nucleoTrafse_sb-bd"/>
</dbReference>
<dbReference type="SMART" id="SM00116">
    <property type="entry name" value="CBS"/>
    <property type="match status" value="2"/>
</dbReference>
<dbReference type="GO" id="GO:0008773">
    <property type="term" value="F:[protein-PII] uridylyltransferase activity"/>
    <property type="evidence" value="ECO:0007669"/>
    <property type="project" value="InterPro"/>
</dbReference>
<sequence>MEPTTNQKEKALGHPLFQGAASALLDDCNFLLYRKGEKILHADTEREGLLLLLEGAAEVGVEAADGMEVLELVDSGEMIGFSSLAAFLGEPEPETHTVTVEVAAAEDAVCLSIPYPVMDELWKKEQVREYMMRQVAVRLREIYASLAEQIHLARSWGESDAFIRRAQDFMNEPPAVIHSDASIQETAKKMVDDGVSSLMVLEADGTLAGILTEKDVVTRVVASGRTETSAGSVMTPSPVVIDRAAYYYDAISLFILHGIKHLPVVENGRPAGMLTLSDLLRKKNRGAFDILQEIERADEATLPEVKHAIYGVLERLLDDAIPVLHILDVITGLYDRLIRHCVELARQKLQAQGYGVPPAAYGFFLMGSGGRREQFLLTDQDHFFVYEDPPDHRKEETAAYFRRFGEEITNLMETAGYKRCEGDMMASNAQWRGTLSQWRERIRTWGLRATNDNILLAQNFLAFRFLCGSEKLHGSFHRMVQEQFQESRIFMYRAAQLEKQAPVPVLDSPIRALFRMRKESIDMKKQALFPFYHSLQLLCVHHQMVEGTPRQQMQLLQERGIISEDAADEMLHAYETLLSIRIKQSWQQFSRGEDTSSTIHFSHLKTREKEEFITALKTVRMVQQKALLAYGLT</sequence>
<dbReference type="Gene3D" id="2.60.120.10">
    <property type="entry name" value="Jelly Rolls"/>
    <property type="match status" value="1"/>
</dbReference>
<dbReference type="Proteomes" id="UP000243650">
    <property type="component" value="Unassembled WGS sequence"/>
</dbReference>
<proteinExistence type="predicted"/>
<dbReference type="CDD" id="cd04587">
    <property type="entry name" value="CBS_pair_CAP-ED_NT_Pol-beta-like_DUF294_assoc"/>
    <property type="match status" value="1"/>
</dbReference>
<keyword evidence="2" id="KW-0010">Activator</keyword>
<dbReference type="InterPro" id="IPR043519">
    <property type="entry name" value="NT_sf"/>
</dbReference>
<dbReference type="PANTHER" id="PTHR48108">
    <property type="entry name" value="CBS DOMAIN-CONTAINING PROTEIN CBSX2, CHLOROPLASTIC"/>
    <property type="match status" value="1"/>
</dbReference>
<dbReference type="InterPro" id="IPR018490">
    <property type="entry name" value="cNMP-bd_dom_sf"/>
</dbReference>
<dbReference type="Pfam" id="PF10335">
    <property type="entry name" value="DUF294_C"/>
    <property type="match status" value="1"/>
</dbReference>
<dbReference type="PANTHER" id="PTHR48108:SF31">
    <property type="entry name" value="CBS DOMAIN AND CYCLIC NUCLEOTIDE-REGULATED NUCLEOTIDYLTRANSFERASE"/>
    <property type="match status" value="1"/>
</dbReference>
<evidence type="ECO:0000313" key="7">
    <source>
        <dbReference type="Proteomes" id="UP000243650"/>
    </source>
</evidence>
<dbReference type="PROSITE" id="PS50042">
    <property type="entry name" value="CNMP_BINDING_3"/>
    <property type="match status" value="1"/>
</dbReference>
<dbReference type="Pfam" id="PF00027">
    <property type="entry name" value="cNMP_binding"/>
    <property type="match status" value="1"/>
</dbReference>